<feature type="transmembrane region" description="Helical" evidence="1">
    <location>
        <begin position="62"/>
        <end position="81"/>
    </location>
</feature>
<sequence length="168" mass="19179">MIDFVLRTLEVLLRLIHDFLLFAEDPTFKPESLTHQVLLVICIAYVYVLFFDVLPNSTFGRFLITLFVAKPSITSVLHVAATNIKDPLFPARAAHWLVHHTMWLTWTLIRWALRQLRIMYHIAAFLSLVLVLTVGYLGAKLWVSLERTAALEKLHTDVGVSTPSVTIL</sequence>
<feature type="transmembrane region" description="Helical" evidence="1">
    <location>
        <begin position="120"/>
        <end position="139"/>
    </location>
</feature>
<dbReference type="Proteomes" id="UP000053477">
    <property type="component" value="Unassembled WGS sequence"/>
</dbReference>
<evidence type="ECO:0000256" key="1">
    <source>
        <dbReference type="SAM" id="Phobius"/>
    </source>
</evidence>
<gene>
    <name evidence="2" type="ORF">SCHPADRAFT_941645</name>
</gene>
<feature type="transmembrane region" description="Helical" evidence="1">
    <location>
        <begin position="93"/>
        <end position="113"/>
    </location>
</feature>
<accession>A0A0H2RK11</accession>
<dbReference type="AlphaFoldDB" id="A0A0H2RK11"/>
<keyword evidence="1" id="KW-1133">Transmembrane helix</keyword>
<proteinExistence type="predicted"/>
<dbReference type="EMBL" id="KQ085989">
    <property type="protein sequence ID" value="KLO11912.1"/>
    <property type="molecule type" value="Genomic_DNA"/>
</dbReference>
<name>A0A0H2RK11_9AGAM</name>
<keyword evidence="1" id="KW-0812">Transmembrane</keyword>
<reference evidence="2 3" key="1">
    <citation type="submission" date="2015-04" db="EMBL/GenBank/DDBJ databases">
        <title>Complete genome sequence of Schizopora paradoxa KUC8140, a cosmopolitan wood degrader in East Asia.</title>
        <authorList>
            <consortium name="DOE Joint Genome Institute"/>
            <person name="Min B."/>
            <person name="Park H."/>
            <person name="Jang Y."/>
            <person name="Kim J.-J."/>
            <person name="Kim K.H."/>
            <person name="Pangilinan J."/>
            <person name="Lipzen A."/>
            <person name="Riley R."/>
            <person name="Grigoriev I.V."/>
            <person name="Spatafora J.W."/>
            <person name="Choi I.-G."/>
        </authorList>
    </citation>
    <scope>NUCLEOTIDE SEQUENCE [LARGE SCALE GENOMIC DNA]</scope>
    <source>
        <strain evidence="2 3">KUC8140</strain>
    </source>
</reference>
<evidence type="ECO:0000313" key="2">
    <source>
        <dbReference type="EMBL" id="KLO11912.1"/>
    </source>
</evidence>
<dbReference type="InParanoid" id="A0A0H2RK11"/>
<evidence type="ECO:0000313" key="3">
    <source>
        <dbReference type="Proteomes" id="UP000053477"/>
    </source>
</evidence>
<organism evidence="2 3">
    <name type="scientific">Schizopora paradoxa</name>
    <dbReference type="NCBI Taxonomy" id="27342"/>
    <lineage>
        <taxon>Eukaryota</taxon>
        <taxon>Fungi</taxon>
        <taxon>Dikarya</taxon>
        <taxon>Basidiomycota</taxon>
        <taxon>Agaricomycotina</taxon>
        <taxon>Agaricomycetes</taxon>
        <taxon>Hymenochaetales</taxon>
        <taxon>Schizoporaceae</taxon>
        <taxon>Schizopora</taxon>
    </lineage>
</organism>
<keyword evidence="3" id="KW-1185">Reference proteome</keyword>
<protein>
    <submittedName>
        <fullName evidence="2">Uncharacterized protein</fullName>
    </submittedName>
</protein>
<feature type="transmembrane region" description="Helical" evidence="1">
    <location>
        <begin position="33"/>
        <end position="50"/>
    </location>
</feature>
<keyword evidence="1" id="KW-0472">Membrane</keyword>